<protein>
    <submittedName>
        <fullName evidence="3">Methyltransferase domain-containing protein</fullName>
    </submittedName>
</protein>
<evidence type="ECO:0000313" key="3">
    <source>
        <dbReference type="EMBL" id="QQZ51250.1"/>
    </source>
</evidence>
<dbReference type="AlphaFoldDB" id="A0A974P6G7"/>
<feature type="transmembrane region" description="Helical" evidence="1">
    <location>
        <begin position="82"/>
        <end position="104"/>
    </location>
</feature>
<keyword evidence="3" id="KW-0489">Methyltransferase</keyword>
<dbReference type="Pfam" id="PF08241">
    <property type="entry name" value="Methyltransf_11"/>
    <property type="match status" value="1"/>
</dbReference>
<name>A0A974P6G7_9CAUL</name>
<dbReference type="InterPro" id="IPR029063">
    <property type="entry name" value="SAM-dependent_MTases_sf"/>
</dbReference>
<keyword evidence="1" id="KW-0472">Membrane</keyword>
<organism evidence="3">
    <name type="scientific">Phenylobacterium glaciei</name>
    <dbReference type="NCBI Taxonomy" id="2803784"/>
    <lineage>
        <taxon>Bacteria</taxon>
        <taxon>Pseudomonadati</taxon>
        <taxon>Pseudomonadota</taxon>
        <taxon>Alphaproteobacteria</taxon>
        <taxon>Caulobacterales</taxon>
        <taxon>Caulobacteraceae</taxon>
        <taxon>Phenylobacterium</taxon>
    </lineage>
</organism>
<sequence length="140" mass="15564">MGLDRFDAGYIDDGGRALLDHNLRLAGLAGKVRVETGDLTDMAFADNHFDAAVSTHVYDHLGRQKLKALCETRRVLKPGGRFLMGVWVPGLTMFAVANILSLFLTTKTQWRTLAEQAGFRVIDEGMFNHAWFVLLEKPSA</sequence>
<evidence type="ECO:0000259" key="2">
    <source>
        <dbReference type="Pfam" id="PF08241"/>
    </source>
</evidence>
<dbReference type="SUPFAM" id="SSF53335">
    <property type="entry name" value="S-adenosyl-L-methionine-dependent methyltransferases"/>
    <property type="match status" value="1"/>
</dbReference>
<dbReference type="GO" id="GO:0032259">
    <property type="term" value="P:methylation"/>
    <property type="evidence" value="ECO:0007669"/>
    <property type="project" value="UniProtKB-KW"/>
</dbReference>
<evidence type="ECO:0000256" key="1">
    <source>
        <dbReference type="SAM" id="Phobius"/>
    </source>
</evidence>
<dbReference type="CDD" id="cd02440">
    <property type="entry name" value="AdoMet_MTases"/>
    <property type="match status" value="1"/>
</dbReference>
<keyword evidence="1" id="KW-1133">Transmembrane helix</keyword>
<dbReference type="EMBL" id="CP068570">
    <property type="protein sequence ID" value="QQZ51250.1"/>
    <property type="molecule type" value="Genomic_DNA"/>
</dbReference>
<gene>
    <name evidence="3" type="ORF">JKL49_09215</name>
</gene>
<dbReference type="Gene3D" id="3.40.50.150">
    <property type="entry name" value="Vaccinia Virus protein VP39"/>
    <property type="match status" value="1"/>
</dbReference>
<keyword evidence="3" id="KW-0808">Transferase</keyword>
<reference evidence="3" key="1">
    <citation type="submission" date="2021-01" db="EMBL/GenBank/DDBJ databases">
        <title>Genome sequence of Phenylobacterium sp. 20VBR1 isolated from a valley glaceir, Ny-Alesund, Svalbard.</title>
        <authorList>
            <person name="Thomas F.A."/>
            <person name="Krishnan K.P."/>
            <person name="Sinha R.K."/>
        </authorList>
    </citation>
    <scope>NUCLEOTIDE SEQUENCE</scope>
    <source>
        <strain evidence="3">20VBR1</strain>
    </source>
</reference>
<dbReference type="InterPro" id="IPR013216">
    <property type="entry name" value="Methyltransf_11"/>
</dbReference>
<proteinExistence type="predicted"/>
<feature type="domain" description="Methyltransferase type 11" evidence="2">
    <location>
        <begin position="25"/>
        <end position="83"/>
    </location>
</feature>
<dbReference type="GO" id="GO:0008757">
    <property type="term" value="F:S-adenosylmethionine-dependent methyltransferase activity"/>
    <property type="evidence" value="ECO:0007669"/>
    <property type="project" value="InterPro"/>
</dbReference>
<accession>A0A974P6G7</accession>
<keyword evidence="1" id="KW-0812">Transmembrane</keyword>